<organism evidence="2 3">
    <name type="scientific">Heterorhabditis bacteriophora</name>
    <name type="common">Entomopathogenic nematode worm</name>
    <dbReference type="NCBI Taxonomy" id="37862"/>
    <lineage>
        <taxon>Eukaryota</taxon>
        <taxon>Metazoa</taxon>
        <taxon>Ecdysozoa</taxon>
        <taxon>Nematoda</taxon>
        <taxon>Chromadorea</taxon>
        <taxon>Rhabditida</taxon>
        <taxon>Rhabditina</taxon>
        <taxon>Rhabditomorpha</taxon>
        <taxon>Strongyloidea</taxon>
        <taxon>Heterorhabditidae</taxon>
        <taxon>Heterorhabditis</taxon>
    </lineage>
</organism>
<evidence type="ECO:0000256" key="1">
    <source>
        <dbReference type="SAM" id="MobiDB-lite"/>
    </source>
</evidence>
<dbReference type="WBParaSite" id="Hba_00880">
    <property type="protein sequence ID" value="Hba_00880"/>
    <property type="gene ID" value="Hba_00880"/>
</dbReference>
<reference evidence="3" key="1">
    <citation type="submission" date="2016-11" db="UniProtKB">
        <authorList>
            <consortium name="WormBaseParasite"/>
        </authorList>
    </citation>
    <scope>IDENTIFICATION</scope>
</reference>
<name>A0A1I7W8C9_HETBA</name>
<feature type="compositionally biased region" description="Polar residues" evidence="1">
    <location>
        <begin position="151"/>
        <end position="167"/>
    </location>
</feature>
<keyword evidence="2" id="KW-1185">Reference proteome</keyword>
<dbReference type="Proteomes" id="UP000095283">
    <property type="component" value="Unplaced"/>
</dbReference>
<accession>A0A1I7W8C9</accession>
<protein>
    <submittedName>
        <fullName evidence="3">Serine/threonine-protein kinase LATS1</fullName>
    </submittedName>
</protein>
<evidence type="ECO:0000313" key="2">
    <source>
        <dbReference type="Proteomes" id="UP000095283"/>
    </source>
</evidence>
<sequence length="438" mass="47223">MLTLRRAHEARDALADFSLPINLQIPSPALSVSSSSHKTGRPRLGDYMEFYRNKIYTNTGGVRAQHSIQPPSTVSGIDTASYACGISSITTQPVDANCSHRGNHSRIQPASVHQTSIYQPHSTVQSYTLPSIYHPYYNVVQPAGPKDSTHVHCQSPMSPGLSVNSQISLSRPNSVPVEYQQIHSGRIFSNQSLYGQASQSSTTTFVVETPIMTPHVPSQSLTQILPPQHSSVNTLNSVALSPASQQISLWTPYHVNPNVNIHPTISPISVGRCKPSITPVNVDVQTTMQHSEQSMPVIQPLGNGHMPFISAAGGFSSWHKTSNPVGNASIIPSPWHSGAVAYKQQDGPSTLSGSSTHLPGTLSDTFVSSQSIIQQQTSSVDLLSSLLGDLQLPPAIQPQKCAIGNQRIENACVSDNIVLDSCFSDSQKQVKNTFSTMY</sequence>
<feature type="region of interest" description="Disordered" evidence="1">
    <location>
        <begin position="147"/>
        <end position="167"/>
    </location>
</feature>
<proteinExistence type="predicted"/>
<evidence type="ECO:0000313" key="3">
    <source>
        <dbReference type="WBParaSite" id="Hba_00880"/>
    </source>
</evidence>
<dbReference type="AlphaFoldDB" id="A0A1I7W8C9"/>